<feature type="domain" description="ABC transmembrane type-1" evidence="20">
    <location>
        <begin position="74"/>
        <end position="354"/>
    </location>
</feature>
<feature type="transmembrane region" description="Helical" evidence="18">
    <location>
        <begin position="1022"/>
        <end position="1044"/>
    </location>
</feature>
<evidence type="ECO:0000256" key="13">
    <source>
        <dbReference type="ARBA" id="ARBA00023128"/>
    </source>
</evidence>
<feature type="transmembrane region" description="Helical" evidence="18">
    <location>
        <begin position="124"/>
        <end position="145"/>
    </location>
</feature>
<gene>
    <name evidence="21" type="ORF">OKIOD_LOCUS795</name>
</gene>
<keyword evidence="13" id="KW-0496">Mitochondrion</keyword>
<evidence type="ECO:0000256" key="18">
    <source>
        <dbReference type="SAM" id="Phobius"/>
    </source>
</evidence>
<dbReference type="EMBL" id="OU015568">
    <property type="protein sequence ID" value="CAG5079370.1"/>
    <property type="molecule type" value="Genomic_DNA"/>
</dbReference>
<feature type="domain" description="ABC transporter" evidence="19">
    <location>
        <begin position="391"/>
        <end position="628"/>
    </location>
</feature>
<keyword evidence="7" id="KW-0999">Mitochondrion inner membrane</keyword>
<dbReference type="Pfam" id="PF00664">
    <property type="entry name" value="ABC_membrane"/>
    <property type="match status" value="1"/>
</dbReference>
<feature type="transmembrane region" description="Helical" evidence="18">
    <location>
        <begin position="69"/>
        <end position="88"/>
    </location>
</feature>
<sequence>MLSLARIGPKPKALSKWLLGSFSCTAVYHGALASQKRTVLAKTPPQLQKRENSEAGMTWSSFWKYLGQHWLGLFGAFLSTLAAAYFNVQIPISIGSITSVITTMVNSGEAISFKEYWEKIKEPAVRFAFVVASQAAASFATISMLSHVMEGVAAKLRHDLFDAIQRQDIEFFEFHRTGELSKRINQDVQELKSDAKKLLNSGIKAIAQTAGVVQVLYSISPTLTASLGVGVGGIVTIGTIIGKMLKKHSIQANRDSSACQNHCYESLSNIKTVRAFSAEDTHLESYDELGEVAKRSARKLGYGIGIFQGTVILGGSMVGSNQLSGGDLMAFLAAVQMLQKSLATVSQMLTVYMKMKIAGDQVFQFITLEPGKTVASQDGRRIPHYKLMGNVSFEDVDFSYATRPDDPVLNKFNLQMTSHKVIALVGASGNGKSTIAALLARMYDPSGGKITIDGVDIRNVDPKWLRGDLIGYVGQEPALFTGTVADNIRYGKPDASDLEIEDAARRANCHEFISNLKDGYFTKVAERGSSLSGGQKQRIAIARAIIKNPEILIFDEATSALDNESEAVVQKAIEENFKNRMVLIIAHRLSTVKKADVIHVVEGGKIVESGNHEELMRKRGVYFNLQNQQSSNLKQRRIKIERDIFSQEEIDDAQFSPEPALVSSQIKDYFYGLGRNLFPPLEWVPKYKKQYVIGDVISGLTVAMIRLPQGLAYGLLAGLDPINGVYLEFFLCIMYSIFSTVPQNSTGTFSIIALMTGAAVDKQFPALAPTNGTTLDTLGAEQMPEKVKFASALALVVGIIQVLFGLLNLGAVSILLAKPVVAGFTTASAIIVTLAQATHLFGIPVTRFSGFASPLRTIGSIFQGLAGGVNMPACIISAVSIPFLYCSKLAAIKYKEKLKGYPIPAELFLVIITTTICYFLPEDNEVIVVGQVPSGLPTPAVPPVGKYLSDFMSDAISIAVIGYSTNLSLAKIFSSRHGFTWSANQEGFALGIAHIFASFFTCFPGSAALARSSLQESAGGKSQFSSVISASMMFCIIVWVGPVFKTLPRAVLSCIVVVNLRSMFLQFYQLPVLWKTSRKDFVIWLSAFFGVILLGVDLGLITGILFLLLSLVRDQTKSMVIQVDSYQRSEIFVRVNDKSESRKKPMVRFTGPLNFASADELSIPADTAVLDLSHVASFDFVGLTKLAGALKNLERISIVGCKEDLRNGSSASSVKNT</sequence>
<dbReference type="PANTHER" id="PTHR43394">
    <property type="entry name" value="ATP-DEPENDENT PERMEASE MDL1, MITOCHONDRIAL"/>
    <property type="match status" value="1"/>
</dbReference>
<evidence type="ECO:0000313" key="21">
    <source>
        <dbReference type="EMBL" id="CAG5079370.1"/>
    </source>
</evidence>
<dbReference type="Gene3D" id="1.20.1560.10">
    <property type="entry name" value="ABC transporter type 1, transmembrane domain"/>
    <property type="match status" value="1"/>
</dbReference>
<reference evidence="21 22" key="1">
    <citation type="submission" date="2021-04" db="EMBL/GenBank/DDBJ databases">
        <authorList>
            <person name="Bliznina A."/>
        </authorList>
    </citation>
    <scope>NUCLEOTIDE SEQUENCE [LARGE SCALE GENOMIC DNA]</scope>
</reference>
<keyword evidence="6" id="KW-0547">Nucleotide-binding</keyword>
<feature type="transmembrane region" description="Helical" evidence="18">
    <location>
        <begin position="861"/>
        <end position="886"/>
    </location>
</feature>
<evidence type="ECO:0000256" key="5">
    <source>
        <dbReference type="ARBA" id="ARBA00022692"/>
    </source>
</evidence>
<keyword evidence="9" id="KW-0809">Transit peptide</keyword>
<feature type="transmembrane region" description="Helical" evidence="18">
    <location>
        <begin position="223"/>
        <end position="245"/>
    </location>
</feature>
<feature type="transmembrane region" description="Helical" evidence="18">
    <location>
        <begin position="898"/>
        <end position="921"/>
    </location>
</feature>
<dbReference type="InterPro" id="IPR003439">
    <property type="entry name" value="ABC_transporter-like_ATP-bd"/>
</dbReference>
<feature type="transmembrane region" description="Helical" evidence="18">
    <location>
        <begin position="1051"/>
        <end position="1069"/>
    </location>
</feature>
<feature type="transmembrane region" description="Helical" evidence="18">
    <location>
        <begin position="987"/>
        <end position="1010"/>
    </location>
</feature>
<dbReference type="InterPro" id="IPR017871">
    <property type="entry name" value="ABC_transporter-like_CS"/>
</dbReference>
<dbReference type="InterPro" id="IPR003593">
    <property type="entry name" value="AAA+_ATPase"/>
</dbReference>
<keyword evidence="22" id="KW-1185">Reference proteome</keyword>
<feature type="transmembrane region" description="Helical" evidence="18">
    <location>
        <begin position="1081"/>
        <end position="1109"/>
    </location>
</feature>
<keyword evidence="14 18" id="KW-0472">Membrane</keyword>
<dbReference type="SUPFAM" id="SSF90123">
    <property type="entry name" value="ABC transporter transmembrane region"/>
    <property type="match status" value="1"/>
</dbReference>
<comment type="similarity">
    <text evidence="2">Belongs to the ABC transporter superfamily. ABCB family. Multidrug resistance exporter (TC 3.A.1.201) subfamily.</text>
</comment>
<evidence type="ECO:0000256" key="7">
    <source>
        <dbReference type="ARBA" id="ARBA00022792"/>
    </source>
</evidence>
<evidence type="ECO:0000256" key="9">
    <source>
        <dbReference type="ARBA" id="ARBA00022946"/>
    </source>
</evidence>
<evidence type="ECO:0000256" key="10">
    <source>
        <dbReference type="ARBA" id="ARBA00022958"/>
    </source>
</evidence>
<keyword evidence="8" id="KW-0067">ATP-binding</keyword>
<evidence type="ECO:0000256" key="8">
    <source>
        <dbReference type="ARBA" id="ARBA00022840"/>
    </source>
</evidence>
<evidence type="ECO:0000256" key="4">
    <source>
        <dbReference type="ARBA" id="ARBA00022538"/>
    </source>
</evidence>
<feature type="transmembrane region" description="Helical" evidence="18">
    <location>
        <begin position="789"/>
        <end position="809"/>
    </location>
</feature>
<keyword evidence="5 18" id="KW-0812">Transmembrane</keyword>
<dbReference type="InterPro" id="IPR027417">
    <property type="entry name" value="P-loop_NTPase"/>
</dbReference>
<dbReference type="CDD" id="cd03249">
    <property type="entry name" value="ABC_MTABC3_MDL1_MDL2"/>
    <property type="match status" value="1"/>
</dbReference>
<evidence type="ECO:0000256" key="1">
    <source>
        <dbReference type="ARBA" id="ARBA00004448"/>
    </source>
</evidence>
<comment type="subcellular location">
    <subcellularLocation>
        <location evidence="1">Mitochondrion inner membrane</location>
        <topology evidence="1">Multi-pass membrane protein</topology>
    </subcellularLocation>
</comment>
<dbReference type="PROSITE" id="PS50893">
    <property type="entry name" value="ABC_TRANSPORTER_2"/>
    <property type="match status" value="1"/>
</dbReference>
<keyword evidence="10" id="KW-0630">Potassium</keyword>
<dbReference type="InterPro" id="IPR036640">
    <property type="entry name" value="ABC1_TM_sf"/>
</dbReference>
<dbReference type="SMART" id="SM00382">
    <property type="entry name" value="AAA"/>
    <property type="match status" value="1"/>
</dbReference>
<keyword evidence="11 18" id="KW-1133">Transmembrane helix</keyword>
<evidence type="ECO:0000256" key="6">
    <source>
        <dbReference type="ARBA" id="ARBA00022741"/>
    </source>
</evidence>
<evidence type="ECO:0000256" key="17">
    <source>
        <dbReference type="ARBA" id="ARBA00042968"/>
    </source>
</evidence>
<evidence type="ECO:0000259" key="19">
    <source>
        <dbReference type="PROSITE" id="PS50893"/>
    </source>
</evidence>
<organism evidence="21 22">
    <name type="scientific">Oikopleura dioica</name>
    <name type="common">Tunicate</name>
    <dbReference type="NCBI Taxonomy" id="34765"/>
    <lineage>
        <taxon>Eukaryota</taxon>
        <taxon>Metazoa</taxon>
        <taxon>Chordata</taxon>
        <taxon>Tunicata</taxon>
        <taxon>Appendicularia</taxon>
        <taxon>Copelata</taxon>
        <taxon>Oikopleuridae</taxon>
        <taxon>Oikopleura</taxon>
    </lineage>
</organism>
<dbReference type="InterPro" id="IPR011527">
    <property type="entry name" value="ABC1_TM_dom"/>
</dbReference>
<feature type="transmembrane region" description="Helical" evidence="18">
    <location>
        <begin position="300"/>
        <end position="318"/>
    </location>
</feature>
<protein>
    <recommendedName>
        <fullName evidence="15">Mitochondrial potassium channel ATP-binding subunit</fullName>
    </recommendedName>
    <alternativeName>
        <fullName evidence="17">ATP-binding cassette sub-family B member 8, mitochondrial</fullName>
    </alternativeName>
    <alternativeName>
        <fullName evidence="16">Mitochondrial sulfonylurea-receptor</fullName>
    </alternativeName>
</protein>
<accession>A0ABN7RN91</accession>
<dbReference type="InterPro" id="IPR011547">
    <property type="entry name" value="SLC26A/SulP_dom"/>
</dbReference>
<dbReference type="InterPro" id="IPR039421">
    <property type="entry name" value="Type_1_exporter"/>
</dbReference>
<evidence type="ECO:0000256" key="2">
    <source>
        <dbReference type="ARBA" id="ARBA00007577"/>
    </source>
</evidence>
<evidence type="ECO:0000256" key="14">
    <source>
        <dbReference type="ARBA" id="ARBA00023136"/>
    </source>
</evidence>
<evidence type="ECO:0000256" key="11">
    <source>
        <dbReference type="ARBA" id="ARBA00022989"/>
    </source>
</evidence>
<evidence type="ECO:0000259" key="20">
    <source>
        <dbReference type="PROSITE" id="PS50929"/>
    </source>
</evidence>
<feature type="transmembrane region" description="Helical" evidence="18">
    <location>
        <begin position="821"/>
        <end position="841"/>
    </location>
</feature>
<dbReference type="Pfam" id="PF00916">
    <property type="entry name" value="Sulfate_transp"/>
    <property type="match status" value="1"/>
</dbReference>
<keyword evidence="12" id="KW-0406">Ion transport</keyword>
<dbReference type="PROSITE" id="PS00211">
    <property type="entry name" value="ABC_TRANSPORTER_1"/>
    <property type="match status" value="1"/>
</dbReference>
<evidence type="ECO:0000256" key="15">
    <source>
        <dbReference type="ARBA" id="ARBA00040439"/>
    </source>
</evidence>
<keyword evidence="4" id="KW-0633">Potassium transport</keyword>
<evidence type="ECO:0000313" key="22">
    <source>
        <dbReference type="Proteomes" id="UP001158576"/>
    </source>
</evidence>
<name>A0ABN7RN91_OIKDI</name>
<feature type="transmembrane region" description="Helical" evidence="18">
    <location>
        <begin position="955"/>
        <end position="975"/>
    </location>
</feature>
<evidence type="ECO:0000256" key="16">
    <source>
        <dbReference type="ARBA" id="ARBA00041416"/>
    </source>
</evidence>
<dbReference type="CDD" id="cd18574">
    <property type="entry name" value="ABC_6TM_ABCB8_like"/>
    <property type="match status" value="1"/>
</dbReference>
<dbReference type="Proteomes" id="UP001158576">
    <property type="component" value="Chromosome PAR"/>
</dbReference>
<dbReference type="Gene3D" id="3.40.50.300">
    <property type="entry name" value="P-loop containing nucleotide triphosphate hydrolases"/>
    <property type="match status" value="1"/>
</dbReference>
<evidence type="ECO:0000256" key="12">
    <source>
        <dbReference type="ARBA" id="ARBA00023065"/>
    </source>
</evidence>
<dbReference type="PANTHER" id="PTHR43394:SF17">
    <property type="entry name" value="MITOCHONDRIAL POTASSIUM CHANNEL ATP-BINDING SUBUNIT"/>
    <property type="match status" value="1"/>
</dbReference>
<evidence type="ECO:0000256" key="3">
    <source>
        <dbReference type="ARBA" id="ARBA00022448"/>
    </source>
</evidence>
<dbReference type="PROSITE" id="PS50929">
    <property type="entry name" value="ABC_TM1F"/>
    <property type="match status" value="1"/>
</dbReference>
<keyword evidence="3" id="KW-0813">Transport</keyword>
<dbReference type="SUPFAM" id="SSF52540">
    <property type="entry name" value="P-loop containing nucleoside triphosphate hydrolases"/>
    <property type="match status" value="1"/>
</dbReference>
<dbReference type="Pfam" id="PF00005">
    <property type="entry name" value="ABC_tran"/>
    <property type="match status" value="1"/>
</dbReference>
<proteinExistence type="inferred from homology"/>